<dbReference type="PANTHER" id="PTHR23270">
    <property type="entry name" value="PROGRAMMED CELL DEATH PROTEIN 11 PRE-RRNA PROCESSING PROTEIN RRP5"/>
    <property type="match status" value="1"/>
</dbReference>
<organism evidence="2 3">
    <name type="scientific">Castilleja foliolosa</name>
    <dbReference type="NCBI Taxonomy" id="1961234"/>
    <lineage>
        <taxon>Eukaryota</taxon>
        <taxon>Viridiplantae</taxon>
        <taxon>Streptophyta</taxon>
        <taxon>Embryophyta</taxon>
        <taxon>Tracheophyta</taxon>
        <taxon>Spermatophyta</taxon>
        <taxon>Magnoliopsida</taxon>
        <taxon>eudicotyledons</taxon>
        <taxon>Gunneridae</taxon>
        <taxon>Pentapetalae</taxon>
        <taxon>asterids</taxon>
        <taxon>lamiids</taxon>
        <taxon>Lamiales</taxon>
        <taxon>Orobanchaceae</taxon>
        <taxon>Pedicularideae</taxon>
        <taxon>Castillejinae</taxon>
        <taxon>Castilleja</taxon>
    </lineage>
</organism>
<feature type="domain" description="S1 motif" evidence="1">
    <location>
        <begin position="51"/>
        <end position="81"/>
    </location>
</feature>
<dbReference type="InterPro" id="IPR045209">
    <property type="entry name" value="Rrp5"/>
</dbReference>
<dbReference type="PROSITE" id="PS50126">
    <property type="entry name" value="S1"/>
    <property type="match status" value="1"/>
</dbReference>
<reference evidence="3" key="1">
    <citation type="journal article" date="2024" name="IScience">
        <title>Strigolactones Initiate the Formation of Haustorium-like Structures in Castilleja.</title>
        <authorList>
            <person name="Buerger M."/>
            <person name="Peterson D."/>
            <person name="Chory J."/>
        </authorList>
    </citation>
    <scope>NUCLEOTIDE SEQUENCE [LARGE SCALE GENOMIC DNA]</scope>
</reference>
<dbReference type="EMBL" id="JAVIJP010000002">
    <property type="protein sequence ID" value="KAL3655362.1"/>
    <property type="molecule type" value="Genomic_DNA"/>
</dbReference>
<dbReference type="Gene3D" id="2.40.50.140">
    <property type="entry name" value="Nucleic acid-binding proteins"/>
    <property type="match status" value="1"/>
</dbReference>
<sequence length="81" mass="8891">MVVKAKVIAIGGELVLRVLGCKSKRITVTHKKTLVKSKLQIISSYTDAADGLVTHGWITKIQKHGCFVRFYNGVQGLAPRI</sequence>
<gene>
    <name evidence="2" type="primary">RRP5_1</name>
    <name evidence="2" type="ORF">CASFOL_001148</name>
</gene>
<proteinExistence type="predicted"/>
<dbReference type="PANTHER" id="PTHR23270:SF10">
    <property type="entry name" value="PROTEIN RRP5 HOMOLOG"/>
    <property type="match status" value="1"/>
</dbReference>
<dbReference type="InterPro" id="IPR003029">
    <property type="entry name" value="S1_domain"/>
</dbReference>
<evidence type="ECO:0000313" key="3">
    <source>
        <dbReference type="Proteomes" id="UP001632038"/>
    </source>
</evidence>
<accession>A0ABD3EMB2</accession>
<name>A0ABD3EMB2_9LAMI</name>
<dbReference type="SUPFAM" id="SSF50249">
    <property type="entry name" value="Nucleic acid-binding proteins"/>
    <property type="match status" value="1"/>
</dbReference>
<dbReference type="Proteomes" id="UP001632038">
    <property type="component" value="Unassembled WGS sequence"/>
</dbReference>
<keyword evidence="3" id="KW-1185">Reference proteome</keyword>
<evidence type="ECO:0000259" key="1">
    <source>
        <dbReference type="PROSITE" id="PS50126"/>
    </source>
</evidence>
<protein>
    <submittedName>
        <fullName evidence="2">rRNA biogenesis protein rrp5</fullName>
    </submittedName>
</protein>
<dbReference type="InterPro" id="IPR012340">
    <property type="entry name" value="NA-bd_OB-fold"/>
</dbReference>
<dbReference type="AlphaFoldDB" id="A0ABD3EMB2"/>
<comment type="caution">
    <text evidence="2">The sequence shown here is derived from an EMBL/GenBank/DDBJ whole genome shotgun (WGS) entry which is preliminary data.</text>
</comment>
<evidence type="ECO:0000313" key="2">
    <source>
        <dbReference type="EMBL" id="KAL3655362.1"/>
    </source>
</evidence>